<feature type="transmembrane region" description="Helical" evidence="1">
    <location>
        <begin position="174"/>
        <end position="193"/>
    </location>
</feature>
<dbReference type="eggNOG" id="ENOG502RFCA">
    <property type="taxonomic scope" value="Eukaryota"/>
</dbReference>
<evidence type="ECO:0008006" key="4">
    <source>
        <dbReference type="Google" id="ProtNLM"/>
    </source>
</evidence>
<dbReference type="RefSeq" id="XP_638214.1">
    <property type="nucleotide sequence ID" value="XM_633122.1"/>
</dbReference>
<dbReference type="GeneID" id="8625262"/>
<accession>Q54MS9</accession>
<comment type="caution">
    <text evidence="2">The sequence shown here is derived from an EMBL/GenBank/DDBJ whole genome shotgun (WGS) entry which is preliminary data.</text>
</comment>
<feature type="transmembrane region" description="Helical" evidence="1">
    <location>
        <begin position="250"/>
        <end position="270"/>
    </location>
</feature>
<feature type="transmembrane region" description="Helical" evidence="1">
    <location>
        <begin position="104"/>
        <end position="125"/>
    </location>
</feature>
<organism evidence="2 3">
    <name type="scientific">Dictyostelium discoideum</name>
    <name type="common">Social amoeba</name>
    <dbReference type="NCBI Taxonomy" id="44689"/>
    <lineage>
        <taxon>Eukaryota</taxon>
        <taxon>Amoebozoa</taxon>
        <taxon>Evosea</taxon>
        <taxon>Eumycetozoa</taxon>
        <taxon>Dictyostelia</taxon>
        <taxon>Dictyosteliales</taxon>
        <taxon>Dictyosteliaceae</taxon>
        <taxon>Dictyostelium</taxon>
    </lineage>
</organism>
<reference evidence="2 3" key="1">
    <citation type="journal article" date="2005" name="Nature">
        <title>The genome of the social amoeba Dictyostelium discoideum.</title>
        <authorList>
            <consortium name="The Dictyostelium discoideum Sequencing Consortium"/>
            <person name="Eichinger L."/>
            <person name="Pachebat J.A."/>
            <person name="Glockner G."/>
            <person name="Rajandream M.A."/>
            <person name="Sucgang R."/>
            <person name="Berriman M."/>
            <person name="Song J."/>
            <person name="Olsen R."/>
            <person name="Szafranski K."/>
            <person name="Xu Q."/>
            <person name="Tunggal B."/>
            <person name="Kummerfeld S."/>
            <person name="Madera M."/>
            <person name="Konfortov B.A."/>
            <person name="Rivero F."/>
            <person name="Bankier A.T."/>
            <person name="Lehmann R."/>
            <person name="Hamlin N."/>
            <person name="Davies R."/>
            <person name="Gaudet P."/>
            <person name="Fey P."/>
            <person name="Pilcher K."/>
            <person name="Chen G."/>
            <person name="Saunders D."/>
            <person name="Sodergren E."/>
            <person name="Davis P."/>
            <person name="Kerhornou A."/>
            <person name="Nie X."/>
            <person name="Hall N."/>
            <person name="Anjard C."/>
            <person name="Hemphill L."/>
            <person name="Bason N."/>
            <person name="Farbrother P."/>
            <person name="Desany B."/>
            <person name="Just E."/>
            <person name="Morio T."/>
            <person name="Rost R."/>
            <person name="Churcher C."/>
            <person name="Cooper J."/>
            <person name="Haydock S."/>
            <person name="van Driessche N."/>
            <person name="Cronin A."/>
            <person name="Goodhead I."/>
            <person name="Muzny D."/>
            <person name="Mourier T."/>
            <person name="Pain A."/>
            <person name="Lu M."/>
            <person name="Harper D."/>
            <person name="Lindsay R."/>
            <person name="Hauser H."/>
            <person name="James K."/>
            <person name="Quiles M."/>
            <person name="Madan Babu M."/>
            <person name="Saito T."/>
            <person name="Buchrieser C."/>
            <person name="Wardroper A."/>
            <person name="Felder M."/>
            <person name="Thangavelu M."/>
            <person name="Johnson D."/>
            <person name="Knights A."/>
            <person name="Loulseged H."/>
            <person name="Mungall K."/>
            <person name="Oliver K."/>
            <person name="Price C."/>
            <person name="Quail M.A."/>
            <person name="Urushihara H."/>
            <person name="Hernandez J."/>
            <person name="Rabbinowitsch E."/>
            <person name="Steffen D."/>
            <person name="Sanders M."/>
            <person name="Ma J."/>
            <person name="Kohara Y."/>
            <person name="Sharp S."/>
            <person name="Simmonds M."/>
            <person name="Spiegler S."/>
            <person name="Tivey A."/>
            <person name="Sugano S."/>
            <person name="White B."/>
            <person name="Walker D."/>
            <person name="Woodward J."/>
            <person name="Winckler T."/>
            <person name="Tanaka Y."/>
            <person name="Shaulsky G."/>
            <person name="Schleicher M."/>
            <person name="Weinstock G."/>
            <person name="Rosenthal A."/>
            <person name="Cox E.C."/>
            <person name="Chisholm R.L."/>
            <person name="Gibbs R."/>
            <person name="Loomis W.F."/>
            <person name="Platzer M."/>
            <person name="Kay R.R."/>
            <person name="Williams J."/>
            <person name="Dear P.H."/>
            <person name="Noegel A.A."/>
            <person name="Barrell B."/>
            <person name="Kuspa A."/>
        </authorList>
    </citation>
    <scope>NUCLEOTIDE SEQUENCE [LARGE SCALE GENOMIC DNA]</scope>
    <source>
        <strain evidence="2 3">AX4</strain>
    </source>
</reference>
<proteinExistence type="predicted"/>
<gene>
    <name evidence="2" type="ORF">DDB_G0285685</name>
</gene>
<dbReference type="dictyBase" id="DDB_G0285685"/>
<keyword evidence="3" id="KW-1185">Reference proteome</keyword>
<dbReference type="PhylomeDB" id="Q54MS9"/>
<dbReference type="InParanoid" id="Q54MS9"/>
<dbReference type="PANTHER" id="PTHR31494:SF2">
    <property type="entry name" value="THH1_TOM1_TOM3 DOMAIN-CONTAINING PROTEIN"/>
    <property type="match status" value="1"/>
</dbReference>
<keyword evidence="1" id="KW-1133">Transmembrane helix</keyword>
<dbReference type="Proteomes" id="UP000002195">
    <property type="component" value="Unassembled WGS sequence"/>
</dbReference>
<dbReference type="OMA" id="WTIVQTI"/>
<feature type="transmembrane region" description="Helical" evidence="1">
    <location>
        <begin position="137"/>
        <end position="162"/>
    </location>
</feature>
<protein>
    <recommendedName>
        <fullName evidence="4">THH1/TOM1/TOM3 domain-containing protein</fullName>
    </recommendedName>
</protein>
<feature type="transmembrane region" description="Helical" evidence="1">
    <location>
        <begin position="62"/>
        <end position="84"/>
    </location>
</feature>
<sequence>MGYSYVKYDSFTTSNPVNKAVLGLSIIRLFIFFVIFILNLNQTIKEILIAKRKKKFIYNARLLTYISITIYPFTRLGMIGAFFYDKNIDNGSITVAISIWGTLFQYTEWVFIAGYWLSLLYTFFLSKDMVLVNTKKAWLVSYGIFVILVFWTIIQTVFNFYYVDYMNATYGPGQIVIVCGIGGFYFINGVLLFKSMKKYDQSGNTQLGERYNRIVKMVVILLILVVSVFLVYIVQFPILGSEDHQTSNYAFYLVSCLLEFMQLPVVMYSLGGDSFKPYFKFFKYDETLSSKGYTTSGGGAGGAGSSANKSCGEISLDVNDSSMVSRNTETTMTASTFNNTSAYSLTSSNITNNTSTSTFNNISSSTLNSSAVNLSLSTELNKY</sequence>
<dbReference type="KEGG" id="ddi:DDB_G0285685"/>
<name>Q54MS9_DICDI</name>
<dbReference type="VEuPathDB" id="AmoebaDB:DDB_G0285685"/>
<evidence type="ECO:0000313" key="3">
    <source>
        <dbReference type="Proteomes" id="UP000002195"/>
    </source>
</evidence>
<dbReference type="PANTHER" id="PTHR31494">
    <property type="entry name" value="THH1_TOM1_TOM3 DOMAIN-CONTAINING PROTEIN-RELATED-RELATED"/>
    <property type="match status" value="1"/>
</dbReference>
<dbReference type="PaxDb" id="44689-DDB0186658"/>
<evidence type="ECO:0000256" key="1">
    <source>
        <dbReference type="SAM" id="Phobius"/>
    </source>
</evidence>
<keyword evidence="1" id="KW-0472">Membrane</keyword>
<keyword evidence="1" id="KW-0812">Transmembrane</keyword>
<feature type="transmembrane region" description="Helical" evidence="1">
    <location>
        <begin position="214"/>
        <end position="238"/>
    </location>
</feature>
<dbReference type="EMBL" id="AAFI02000079">
    <property type="protein sequence ID" value="EAL64680.1"/>
    <property type="molecule type" value="Genomic_DNA"/>
</dbReference>
<feature type="transmembrane region" description="Helical" evidence="1">
    <location>
        <begin position="20"/>
        <end position="41"/>
    </location>
</feature>
<dbReference type="HOGENOM" id="CLU_061077_0_0_1"/>
<evidence type="ECO:0000313" key="2">
    <source>
        <dbReference type="EMBL" id="EAL64680.1"/>
    </source>
</evidence>
<dbReference type="AlphaFoldDB" id="Q54MS9"/>